<sequence length="528" mass="59160">MTTENKLQRAVIKQILLLIAITFVYLTFELGFNARLLDVVGSGNVDDVHNIEIFGRTLSGIAVALFVFGRMMDRRIRSDYGNVPSLRRIALFCVITIAAVFFFIKALVDGLVVSRDTEFRRMAMNTTLLQSALIDGRVTLTGLSDDEKIFARPEGKAFLALFPLMAVSVNNLEERIKNEKEILMRQAVAKQIGAAQYYKNYTEAIRETHKKWLQYARIPTSSDQGLRQEQDKAWSEYQRSLSRHRWTPDSVPANRRATVVNNVRRKVPVPPNWDPADEATFREAVEQKYRRAMASSARSVTVSGDVIPPGLPFPAFVARPGVQRELRNTLKLPPSATVATSYATSAEFMQLFDQAVALEARKRLERFTADERALSPGGIYYADAEKATRAAIVPPIALFFSLLGAITHFTKLLYLITKLVMLLVRSEAKLPWRVEWSAKGALAVVFLAVMLSLNVTENSITRSDLFGRMMGWMQHGPAQAQEGGSIGKWALTRAVHIVAVGQGYGYPLNESIRMNVLQGLNYGYHPVR</sequence>
<keyword evidence="1" id="KW-0812">Transmembrane</keyword>
<feature type="transmembrane region" description="Helical" evidence="1">
    <location>
        <begin position="48"/>
        <end position="68"/>
    </location>
</feature>
<feature type="transmembrane region" description="Helical" evidence="1">
    <location>
        <begin position="89"/>
        <end position="108"/>
    </location>
</feature>
<keyword evidence="1" id="KW-0472">Membrane</keyword>
<dbReference type="RefSeq" id="WP_408155569.1">
    <property type="nucleotide sequence ID" value="NZ_JAQQFM010000002.1"/>
</dbReference>
<comment type="caution">
    <text evidence="2">The sequence shown here is derived from an EMBL/GenBank/DDBJ whole genome shotgun (WGS) entry which is preliminary data.</text>
</comment>
<protein>
    <submittedName>
        <fullName evidence="2">Uncharacterized protein</fullName>
    </submittedName>
</protein>
<name>A0ABW9A5Q5_9BURK</name>
<evidence type="ECO:0000256" key="1">
    <source>
        <dbReference type="SAM" id="Phobius"/>
    </source>
</evidence>
<accession>A0ABW9A5Q5</accession>
<keyword evidence="3" id="KW-1185">Reference proteome</keyword>
<gene>
    <name evidence="2" type="ORF">PQR62_05455</name>
</gene>
<reference evidence="2 3" key="1">
    <citation type="journal article" date="2024" name="Chem. Sci.">
        <title>Discovery of megapolipeptins by genome mining of a Burkholderiales bacteria collection.</title>
        <authorList>
            <person name="Paulo B.S."/>
            <person name="Recchia M.J.J."/>
            <person name="Lee S."/>
            <person name="Fergusson C.H."/>
            <person name="Romanowski S.B."/>
            <person name="Hernandez A."/>
            <person name="Krull N."/>
            <person name="Liu D.Y."/>
            <person name="Cavanagh H."/>
            <person name="Bos A."/>
            <person name="Gray C.A."/>
            <person name="Murphy B.T."/>
            <person name="Linington R.G."/>
            <person name="Eustaquio A.S."/>
        </authorList>
    </citation>
    <scope>NUCLEOTIDE SEQUENCE [LARGE SCALE GENOMIC DNA]</scope>
    <source>
        <strain evidence="2 3">RL21-008-BIB-A</strain>
    </source>
</reference>
<feature type="transmembrane region" description="Helical" evidence="1">
    <location>
        <begin position="12"/>
        <end position="28"/>
    </location>
</feature>
<proteinExistence type="predicted"/>
<evidence type="ECO:0000313" key="2">
    <source>
        <dbReference type="EMBL" id="MFL9923695.1"/>
    </source>
</evidence>
<dbReference type="Proteomes" id="UP001629246">
    <property type="component" value="Unassembled WGS sequence"/>
</dbReference>
<dbReference type="EMBL" id="JAQQFM010000002">
    <property type="protein sequence ID" value="MFL9923695.1"/>
    <property type="molecule type" value="Genomic_DNA"/>
</dbReference>
<keyword evidence="1" id="KW-1133">Transmembrane helix</keyword>
<evidence type="ECO:0000313" key="3">
    <source>
        <dbReference type="Proteomes" id="UP001629246"/>
    </source>
</evidence>
<organism evidence="2 3">
    <name type="scientific">Herbaspirillum lusitanum</name>
    <dbReference type="NCBI Taxonomy" id="213312"/>
    <lineage>
        <taxon>Bacteria</taxon>
        <taxon>Pseudomonadati</taxon>
        <taxon>Pseudomonadota</taxon>
        <taxon>Betaproteobacteria</taxon>
        <taxon>Burkholderiales</taxon>
        <taxon>Oxalobacteraceae</taxon>
        <taxon>Herbaspirillum</taxon>
    </lineage>
</organism>